<dbReference type="EMBL" id="LHXN01000028">
    <property type="protein sequence ID" value="KXA92828.1"/>
    <property type="molecule type" value="Genomic_DNA"/>
</dbReference>
<name>A0A133UF36_9EURY</name>
<dbReference type="Proteomes" id="UP000070373">
    <property type="component" value="Unassembled WGS sequence"/>
</dbReference>
<evidence type="ECO:0000313" key="2">
    <source>
        <dbReference type="Proteomes" id="UP000070373"/>
    </source>
</evidence>
<reference evidence="1 2" key="1">
    <citation type="journal article" date="2016" name="Sci. Rep.">
        <title>Metabolic traits of an uncultured archaeal lineage -MSBL1- from brine pools of the Red Sea.</title>
        <authorList>
            <person name="Mwirichia R."/>
            <person name="Alam I."/>
            <person name="Rashid M."/>
            <person name="Vinu M."/>
            <person name="Ba-Alawi W."/>
            <person name="Anthony Kamau A."/>
            <person name="Kamanda Ngugi D."/>
            <person name="Goker M."/>
            <person name="Klenk H.P."/>
            <person name="Bajic V."/>
            <person name="Stingl U."/>
        </authorList>
    </citation>
    <scope>NUCLEOTIDE SEQUENCE [LARGE SCALE GENOMIC DNA]</scope>
    <source>
        <strain evidence="1">SCGC-AAA259E17</strain>
    </source>
</reference>
<evidence type="ECO:0000313" key="1">
    <source>
        <dbReference type="EMBL" id="KXA92828.1"/>
    </source>
</evidence>
<comment type="caution">
    <text evidence="1">The sequence shown here is derived from an EMBL/GenBank/DDBJ whole genome shotgun (WGS) entry which is preliminary data.</text>
</comment>
<proteinExistence type="predicted"/>
<sequence length="85" mass="9945">MLGRFFSFSCVQFREFLREKGINLTKEIIECKSEQTARLGYYTPKKEIEKLEKNVLDPYKHKREAERVCQVPPRRTSVSAHPGGL</sequence>
<gene>
    <name evidence="1" type="ORF">AKJ64_02120</name>
</gene>
<accession>A0A133UF36</accession>
<protein>
    <submittedName>
        <fullName evidence="1">Uncharacterized protein</fullName>
    </submittedName>
</protein>
<keyword evidence="2" id="KW-1185">Reference proteome</keyword>
<dbReference type="AlphaFoldDB" id="A0A133UF36"/>
<organism evidence="1 2">
    <name type="scientific">candidate division MSBL1 archaeon SCGC-AAA259E17</name>
    <dbReference type="NCBI Taxonomy" id="1698263"/>
    <lineage>
        <taxon>Archaea</taxon>
        <taxon>Methanobacteriati</taxon>
        <taxon>Methanobacteriota</taxon>
        <taxon>candidate division MSBL1</taxon>
    </lineage>
</organism>